<proteinExistence type="predicted"/>
<name>A0A813J9Z2_POLGL</name>
<feature type="non-terminal residue" evidence="2">
    <location>
        <position position="83"/>
    </location>
</feature>
<sequence>DCHFDPRSSGAASLAAHSASSLQGQALASCLADAFRARFVTSSKDLSGDAGETGPALSSQAGCRRERSPEAECQQQPAKVPRS</sequence>
<protein>
    <submittedName>
        <fullName evidence="2">Uncharacterized protein</fullName>
    </submittedName>
</protein>
<dbReference type="EMBL" id="CAJNNW010023322">
    <property type="protein sequence ID" value="CAE8670516.1"/>
    <property type="molecule type" value="Genomic_DNA"/>
</dbReference>
<accession>A0A813J9Z2</accession>
<feature type="region of interest" description="Disordered" evidence="1">
    <location>
        <begin position="44"/>
        <end position="83"/>
    </location>
</feature>
<reference evidence="2" key="1">
    <citation type="submission" date="2021-02" db="EMBL/GenBank/DDBJ databases">
        <authorList>
            <person name="Dougan E. K."/>
            <person name="Rhodes N."/>
            <person name="Thang M."/>
            <person name="Chan C."/>
        </authorList>
    </citation>
    <scope>NUCLEOTIDE SEQUENCE</scope>
</reference>
<dbReference type="Proteomes" id="UP000626109">
    <property type="component" value="Unassembled WGS sequence"/>
</dbReference>
<dbReference type="AlphaFoldDB" id="A0A813J9Z2"/>
<gene>
    <name evidence="2" type="ORF">PGLA2088_LOCUS17483</name>
</gene>
<organism evidence="2 3">
    <name type="scientific">Polarella glacialis</name>
    <name type="common">Dinoflagellate</name>
    <dbReference type="NCBI Taxonomy" id="89957"/>
    <lineage>
        <taxon>Eukaryota</taxon>
        <taxon>Sar</taxon>
        <taxon>Alveolata</taxon>
        <taxon>Dinophyceae</taxon>
        <taxon>Suessiales</taxon>
        <taxon>Suessiaceae</taxon>
        <taxon>Polarella</taxon>
    </lineage>
</organism>
<evidence type="ECO:0000313" key="2">
    <source>
        <dbReference type="EMBL" id="CAE8670516.1"/>
    </source>
</evidence>
<comment type="caution">
    <text evidence="2">The sequence shown here is derived from an EMBL/GenBank/DDBJ whole genome shotgun (WGS) entry which is preliminary data.</text>
</comment>
<evidence type="ECO:0000256" key="1">
    <source>
        <dbReference type="SAM" id="MobiDB-lite"/>
    </source>
</evidence>
<evidence type="ECO:0000313" key="3">
    <source>
        <dbReference type="Proteomes" id="UP000626109"/>
    </source>
</evidence>
<feature type="non-terminal residue" evidence="2">
    <location>
        <position position="1"/>
    </location>
</feature>